<dbReference type="EMBL" id="JAKWBI020000165">
    <property type="protein sequence ID" value="KAJ2900782.1"/>
    <property type="molecule type" value="Genomic_DNA"/>
</dbReference>
<organism evidence="2 3">
    <name type="scientific">Zalerion maritima</name>
    <dbReference type="NCBI Taxonomy" id="339359"/>
    <lineage>
        <taxon>Eukaryota</taxon>
        <taxon>Fungi</taxon>
        <taxon>Dikarya</taxon>
        <taxon>Ascomycota</taxon>
        <taxon>Pezizomycotina</taxon>
        <taxon>Sordariomycetes</taxon>
        <taxon>Lulworthiomycetidae</taxon>
        <taxon>Lulworthiales</taxon>
        <taxon>Lulworthiaceae</taxon>
        <taxon>Zalerion</taxon>
    </lineage>
</organism>
<keyword evidence="3" id="KW-1185">Reference proteome</keyword>
<dbReference type="Proteomes" id="UP001201980">
    <property type="component" value="Unassembled WGS sequence"/>
</dbReference>
<gene>
    <name evidence="2" type="ORF">MKZ38_002220</name>
</gene>
<accession>A0AAD5WSM1</accession>
<feature type="compositionally biased region" description="Acidic residues" evidence="1">
    <location>
        <begin position="32"/>
        <end position="46"/>
    </location>
</feature>
<dbReference type="AlphaFoldDB" id="A0AAD5WSM1"/>
<evidence type="ECO:0000256" key="1">
    <source>
        <dbReference type="SAM" id="MobiDB-lite"/>
    </source>
</evidence>
<evidence type="ECO:0000313" key="2">
    <source>
        <dbReference type="EMBL" id="KAJ2900782.1"/>
    </source>
</evidence>
<sequence length="200" mass="21945">MASPKPASLPNLRTLMPKGREPRPKMTTSESLEPEPQPEPEQEPVPEPEQKTKPNAPAPAQPKKARLAKRSEPKAAPSSKPSKKRKRAGTEEEDLEQKVFYKYTRMANKMGRHRLPDHRPNTWISPPKELTPQQLKNRCNIATLGPDLSLSEAKQGPNVGPEATGSGKTVDGEDKSTSKMPNRPTSPNSGCESDEKSLSG</sequence>
<feature type="region of interest" description="Disordered" evidence="1">
    <location>
        <begin position="1"/>
        <end position="200"/>
    </location>
</feature>
<name>A0AAD5WSM1_9PEZI</name>
<protein>
    <submittedName>
        <fullName evidence="2">Uncharacterized protein</fullName>
    </submittedName>
</protein>
<feature type="compositionally biased region" description="Polar residues" evidence="1">
    <location>
        <begin position="178"/>
        <end position="191"/>
    </location>
</feature>
<proteinExistence type="predicted"/>
<evidence type="ECO:0000313" key="3">
    <source>
        <dbReference type="Proteomes" id="UP001201980"/>
    </source>
</evidence>
<reference evidence="2" key="1">
    <citation type="submission" date="2022-07" db="EMBL/GenBank/DDBJ databases">
        <title>Draft genome sequence of Zalerion maritima ATCC 34329, a (micro)plastics degrading marine fungus.</title>
        <authorList>
            <person name="Paco A."/>
            <person name="Goncalves M.F.M."/>
            <person name="Rocha-Santos T.A.P."/>
            <person name="Alves A."/>
        </authorList>
    </citation>
    <scope>NUCLEOTIDE SEQUENCE</scope>
    <source>
        <strain evidence="2">ATCC 34329</strain>
    </source>
</reference>
<comment type="caution">
    <text evidence="2">The sequence shown here is derived from an EMBL/GenBank/DDBJ whole genome shotgun (WGS) entry which is preliminary data.</text>
</comment>